<dbReference type="AlphaFoldDB" id="A0A3B1A5F7"/>
<organism evidence="2">
    <name type="scientific">hydrothermal vent metagenome</name>
    <dbReference type="NCBI Taxonomy" id="652676"/>
    <lineage>
        <taxon>unclassified sequences</taxon>
        <taxon>metagenomes</taxon>
        <taxon>ecological metagenomes</taxon>
    </lineage>
</organism>
<evidence type="ECO:0000313" key="2">
    <source>
        <dbReference type="EMBL" id="VAW88136.1"/>
    </source>
</evidence>
<sequence length="282" mass="30745">MGNKALPSICYDLHSHSTASDGVLSPTDLVLLAAENGVDVLALTDHDCTDGHAEAANAAAVAGIRFIPGIEVSVSWRKRLIHIVGLNVDCDYAEMQHGLSALCIKRERRAEEIGTKFEKIGMPDVYEGARALASGVVSRSHFAMYLVEKGIVKDVQQAFKKYLQQGKRCYVGAEWASLEDALSWIHGAGGQAVVAHPARYKMSRTLFREFLKDFKALGGEGIEVACSSHNLEEATLMAGYAQELELLASAGSDFHSPYNNWAKLGRVHALPEGCMPIWQDWS</sequence>
<accession>A0A3B1A5F7</accession>
<dbReference type="Gene3D" id="3.20.20.140">
    <property type="entry name" value="Metal-dependent hydrolases"/>
    <property type="match status" value="1"/>
</dbReference>
<protein>
    <submittedName>
        <fullName evidence="2">FIG00031715: Predicted metal-dependent phosphoesterases (PHP family)</fullName>
    </submittedName>
</protein>
<feature type="domain" description="Polymerase/histidinol phosphatase N-terminal" evidence="1">
    <location>
        <begin position="11"/>
        <end position="76"/>
    </location>
</feature>
<reference evidence="2" key="1">
    <citation type="submission" date="2018-06" db="EMBL/GenBank/DDBJ databases">
        <authorList>
            <person name="Zhirakovskaya E."/>
        </authorList>
    </citation>
    <scope>NUCLEOTIDE SEQUENCE</scope>
</reference>
<dbReference type="InterPro" id="IPR004013">
    <property type="entry name" value="PHP_dom"/>
</dbReference>
<dbReference type="InterPro" id="IPR052018">
    <property type="entry name" value="PHP_domain"/>
</dbReference>
<dbReference type="InterPro" id="IPR003141">
    <property type="entry name" value="Pol/His_phosphatase_N"/>
</dbReference>
<dbReference type="EMBL" id="UOFQ01000090">
    <property type="protein sequence ID" value="VAW88136.1"/>
    <property type="molecule type" value="Genomic_DNA"/>
</dbReference>
<dbReference type="PANTHER" id="PTHR42924">
    <property type="entry name" value="EXONUCLEASE"/>
    <property type="match status" value="1"/>
</dbReference>
<dbReference type="SMART" id="SM00481">
    <property type="entry name" value="POLIIIAc"/>
    <property type="match status" value="1"/>
</dbReference>
<dbReference type="GO" id="GO:0004534">
    <property type="term" value="F:5'-3' RNA exonuclease activity"/>
    <property type="evidence" value="ECO:0007669"/>
    <property type="project" value="TreeGrafter"/>
</dbReference>
<proteinExistence type="predicted"/>
<gene>
    <name evidence="2" type="ORF">MNBD_GAMMA17-1706</name>
</gene>
<dbReference type="CDD" id="cd07438">
    <property type="entry name" value="PHP_HisPPase_AMP"/>
    <property type="match status" value="1"/>
</dbReference>
<dbReference type="Gene3D" id="1.10.150.650">
    <property type="match status" value="1"/>
</dbReference>
<dbReference type="Pfam" id="PF02811">
    <property type="entry name" value="PHP"/>
    <property type="match status" value="1"/>
</dbReference>
<dbReference type="SUPFAM" id="SSF89550">
    <property type="entry name" value="PHP domain-like"/>
    <property type="match status" value="1"/>
</dbReference>
<dbReference type="PANTHER" id="PTHR42924:SF3">
    <property type="entry name" value="POLYMERASE_HISTIDINOL PHOSPHATASE N-TERMINAL DOMAIN-CONTAINING PROTEIN"/>
    <property type="match status" value="1"/>
</dbReference>
<name>A0A3B1A5F7_9ZZZZ</name>
<evidence type="ECO:0000259" key="1">
    <source>
        <dbReference type="SMART" id="SM00481"/>
    </source>
</evidence>
<dbReference type="InterPro" id="IPR016195">
    <property type="entry name" value="Pol/histidinol_Pase-like"/>
</dbReference>
<dbReference type="GO" id="GO:0035312">
    <property type="term" value="F:5'-3' DNA exonuclease activity"/>
    <property type="evidence" value="ECO:0007669"/>
    <property type="project" value="TreeGrafter"/>
</dbReference>